<keyword evidence="4" id="KW-1185">Reference proteome</keyword>
<dbReference type="EMBL" id="CAMAPF010000963">
    <property type="protein sequence ID" value="CAH9130723.1"/>
    <property type="molecule type" value="Genomic_DNA"/>
</dbReference>
<feature type="transmembrane region" description="Helical" evidence="1">
    <location>
        <begin position="128"/>
        <end position="148"/>
    </location>
</feature>
<keyword evidence="1" id="KW-1133">Transmembrane helix</keyword>
<sequence>MSFMGALNRSWTKRGARAGSDLDRRQRVEDTSVLLDRPPPEPPPWRKGEFRVWKQYFDFIVYLLFNFHGHTVLFYFYFFLCCKTLALGLGDDRSTVIVIGFMLSKLGLASYIASSKVINSESRPRADGYMWSFCYLVPLLNVVIDISLSHLFDDKKRCD</sequence>
<feature type="transmembrane region" description="Helical" evidence="1">
    <location>
        <begin position="59"/>
        <end position="82"/>
    </location>
</feature>
<accession>A0AAV0CNP8</accession>
<dbReference type="EMBL" id="CAMAPF010000036">
    <property type="protein sequence ID" value="CAH9081702.1"/>
    <property type="molecule type" value="Genomic_DNA"/>
</dbReference>
<feature type="transmembrane region" description="Helical" evidence="1">
    <location>
        <begin position="94"/>
        <end position="113"/>
    </location>
</feature>
<keyword evidence="1" id="KW-0812">Transmembrane</keyword>
<reference evidence="2" key="1">
    <citation type="submission" date="2022-07" db="EMBL/GenBank/DDBJ databases">
        <authorList>
            <person name="Macas J."/>
            <person name="Novak P."/>
            <person name="Neumann P."/>
        </authorList>
    </citation>
    <scope>NUCLEOTIDE SEQUENCE</scope>
</reference>
<name>A0AAV0CNP8_9ASTE</name>
<keyword evidence="1" id="KW-0472">Membrane</keyword>
<evidence type="ECO:0000313" key="3">
    <source>
        <dbReference type="EMBL" id="CAH9130723.1"/>
    </source>
</evidence>
<evidence type="ECO:0000313" key="4">
    <source>
        <dbReference type="Proteomes" id="UP001152523"/>
    </source>
</evidence>
<evidence type="ECO:0000256" key="1">
    <source>
        <dbReference type="SAM" id="Phobius"/>
    </source>
</evidence>
<evidence type="ECO:0000313" key="2">
    <source>
        <dbReference type="EMBL" id="CAH9081702.1"/>
    </source>
</evidence>
<protein>
    <submittedName>
        <fullName evidence="2">Uncharacterized protein</fullName>
    </submittedName>
</protein>
<dbReference type="AlphaFoldDB" id="A0AAV0CNP8"/>
<dbReference type="Proteomes" id="UP001152523">
    <property type="component" value="Unassembled WGS sequence"/>
</dbReference>
<proteinExistence type="predicted"/>
<gene>
    <name evidence="3" type="ORF">CEPIT_LOCUS30859</name>
    <name evidence="2" type="ORF">CEPIT_LOCUS7825</name>
</gene>
<organism evidence="2 4">
    <name type="scientific">Cuscuta epithymum</name>
    <dbReference type="NCBI Taxonomy" id="186058"/>
    <lineage>
        <taxon>Eukaryota</taxon>
        <taxon>Viridiplantae</taxon>
        <taxon>Streptophyta</taxon>
        <taxon>Embryophyta</taxon>
        <taxon>Tracheophyta</taxon>
        <taxon>Spermatophyta</taxon>
        <taxon>Magnoliopsida</taxon>
        <taxon>eudicotyledons</taxon>
        <taxon>Gunneridae</taxon>
        <taxon>Pentapetalae</taxon>
        <taxon>asterids</taxon>
        <taxon>lamiids</taxon>
        <taxon>Solanales</taxon>
        <taxon>Convolvulaceae</taxon>
        <taxon>Cuscuteae</taxon>
        <taxon>Cuscuta</taxon>
        <taxon>Cuscuta subgen. Cuscuta</taxon>
    </lineage>
</organism>
<comment type="caution">
    <text evidence="2">The sequence shown here is derived from an EMBL/GenBank/DDBJ whole genome shotgun (WGS) entry which is preliminary data.</text>
</comment>